<name>Q47G18_DECAR</name>
<proteinExistence type="predicted"/>
<keyword evidence="1" id="KW-0472">Membrane</keyword>
<gene>
    <name evidence="1" type="ordered locus">Daro_1464</name>
</gene>
<accession>Q47G18</accession>
<dbReference type="HOGENOM" id="CLU_109681_0_0_4"/>
<organism evidence="1">
    <name type="scientific">Dechloromonas aromatica (strain RCB)</name>
    <dbReference type="NCBI Taxonomy" id="159087"/>
    <lineage>
        <taxon>Bacteria</taxon>
        <taxon>Pseudomonadati</taxon>
        <taxon>Pseudomonadota</taxon>
        <taxon>Betaproteobacteria</taxon>
        <taxon>Rhodocyclales</taxon>
        <taxon>Azonexaceae</taxon>
        <taxon>Dechloromonas</taxon>
    </lineage>
</organism>
<evidence type="ECO:0000313" key="1">
    <source>
        <dbReference type="EMBL" id="AAZ46213.1"/>
    </source>
</evidence>
<dbReference type="eggNOG" id="COG1999">
    <property type="taxonomic scope" value="Bacteria"/>
</dbReference>
<protein>
    <submittedName>
        <fullName evidence="1">Probable transmembrane protein</fullName>
    </submittedName>
</protein>
<dbReference type="STRING" id="159087.Daro_1464"/>
<dbReference type="AlphaFoldDB" id="Q47G18"/>
<reference evidence="1" key="1">
    <citation type="submission" date="2005-08" db="EMBL/GenBank/DDBJ databases">
        <title>Complete sequence of Dechloromonas aromatica RCB.</title>
        <authorList>
            <person name="Salinero K.K."/>
            <person name="Copeland A."/>
            <person name="Lucas S."/>
            <person name="Lapidus A."/>
            <person name="Barry K."/>
            <person name="Detter J.C."/>
            <person name="Glavina T."/>
            <person name="Hammon N."/>
            <person name="Israni S."/>
            <person name="Pitluck S."/>
            <person name="Di Bartolo G."/>
            <person name="Trong S."/>
            <person name="Schmutz J."/>
            <person name="Larimer F."/>
            <person name="Land M."/>
            <person name="Ivanova N."/>
            <person name="Richardson P."/>
        </authorList>
    </citation>
    <scope>NUCLEOTIDE SEQUENCE</scope>
    <source>
        <strain evidence="1">RCB</strain>
    </source>
</reference>
<dbReference type="EMBL" id="CP000089">
    <property type="protein sequence ID" value="AAZ46213.1"/>
    <property type="molecule type" value="Genomic_DNA"/>
</dbReference>
<sequence>MTTATLPPPRRNGLLMLALVAGLLALPFAIAAGLYVGGWKPARTIAHGRLLDPPLELPASGLRSADGQPLPTAALQGKWLFILRLDGPCRADCAARIDEMRRLQVSLNKDMGRLRRVVLAPRTDAPGLAEAGRSQPDLLILAAPDDWLGKAERSSLHIVDPLGRRVMDYPAEVTAKDMRADLERLLKFAWTG</sequence>
<dbReference type="InterPro" id="IPR036249">
    <property type="entry name" value="Thioredoxin-like_sf"/>
</dbReference>
<dbReference type="OrthoDB" id="9180342at2"/>
<dbReference type="SUPFAM" id="SSF52833">
    <property type="entry name" value="Thioredoxin-like"/>
    <property type="match status" value="1"/>
</dbReference>
<dbReference type="KEGG" id="dar:Daro_1464"/>
<keyword evidence="1" id="KW-0812">Transmembrane</keyword>